<accession>F4BG10</accession>
<protein>
    <submittedName>
        <fullName evidence="1">Uncharacterized protein</fullName>
    </submittedName>
</protein>
<dbReference type="EMBL" id="CP002558">
    <property type="protein sequence ID" value="AEE26404.1"/>
    <property type="molecule type" value="Genomic_DNA"/>
</dbReference>
<evidence type="ECO:0000313" key="2">
    <source>
        <dbReference type="Proteomes" id="UP000008303"/>
    </source>
</evidence>
<dbReference type="HOGENOM" id="CLU_3328192_0_0_6"/>
<evidence type="ECO:0000313" key="1">
    <source>
        <dbReference type="EMBL" id="AEE26404.1"/>
    </source>
</evidence>
<dbReference type="AlphaFoldDB" id="F4BG10"/>
<dbReference type="Proteomes" id="UP000008303">
    <property type="component" value="Chromosome"/>
</dbReference>
<organism evidence="1 2">
    <name type="scientific">Francisella hispaniensis</name>
    <dbReference type="NCBI Taxonomy" id="622488"/>
    <lineage>
        <taxon>Bacteria</taxon>
        <taxon>Pseudomonadati</taxon>
        <taxon>Pseudomonadota</taxon>
        <taxon>Gammaproteobacteria</taxon>
        <taxon>Thiotrichales</taxon>
        <taxon>Francisellaceae</taxon>
        <taxon>Francisella</taxon>
    </lineage>
</organism>
<gene>
    <name evidence="1" type="ordered locus">FN3523_1101</name>
</gene>
<reference evidence="2" key="1">
    <citation type="journal article" date="2011" name="Appl. Environ. Microbiol.">
        <title>Common ancestry and novel genetic traits of Francisella novicida-like isolates from North America and Australia as revealed by comparative genomic analyses.</title>
        <authorList>
            <person name="Siddaramappa S."/>
            <person name="Challacombe J.F."/>
            <person name="Petersen J.M."/>
            <person name="Pillai S."/>
            <person name="Hogg G."/>
            <person name="Kuske C.R."/>
        </authorList>
    </citation>
    <scope>NUCLEOTIDE SEQUENCE [LARGE SCALE GENOMIC DNA]</scope>
    <source>
        <strain evidence="2">3523</strain>
    </source>
</reference>
<name>F4BG10_9GAMM</name>
<dbReference type="PATRIC" id="fig|676032.3.peg.1108"/>
<proteinExistence type="predicted"/>
<sequence length="43" mass="4958">MISLYKQKVLGVKDEEKEFVFISIFNYFDCNSSSAFLSVCPMV</sequence>
<dbReference type="KEGG" id="fcn:FN3523_1101"/>